<accession>A0A1M7PT10</accession>
<dbReference type="OrthoDB" id="5196715at2"/>
<keyword evidence="3" id="KW-1185">Reference proteome</keyword>
<protein>
    <submittedName>
        <fullName evidence="2">Uncharacterized protein</fullName>
    </submittedName>
</protein>
<feature type="signal peptide" evidence="1">
    <location>
        <begin position="1"/>
        <end position="32"/>
    </location>
</feature>
<name>A0A1M7PT10_9ACTN</name>
<organism evidence="2 3">
    <name type="scientific">Cryptosporangium aurantiacum</name>
    <dbReference type="NCBI Taxonomy" id="134849"/>
    <lineage>
        <taxon>Bacteria</taxon>
        <taxon>Bacillati</taxon>
        <taxon>Actinomycetota</taxon>
        <taxon>Actinomycetes</taxon>
        <taxon>Cryptosporangiales</taxon>
        <taxon>Cryptosporangiaceae</taxon>
        <taxon>Cryptosporangium</taxon>
    </lineage>
</organism>
<evidence type="ECO:0000313" key="3">
    <source>
        <dbReference type="Proteomes" id="UP000184440"/>
    </source>
</evidence>
<evidence type="ECO:0000313" key="2">
    <source>
        <dbReference type="EMBL" id="SHN20552.1"/>
    </source>
</evidence>
<evidence type="ECO:0000256" key="1">
    <source>
        <dbReference type="SAM" id="SignalP"/>
    </source>
</evidence>
<sequence length="100" mass="9926">MKLRGSPRAGAALAAAAGAAALVIAAALPATASPLFTGGGRGVTAQNAIQSAFDDAQNTAQSEGFYGACTVSGEPQVFGPFAHPTFGQIFRAEVTVTCEP</sequence>
<dbReference type="RefSeq" id="WP_143175188.1">
    <property type="nucleotide sequence ID" value="NZ_FRCS01000003.1"/>
</dbReference>
<keyword evidence="1" id="KW-0732">Signal</keyword>
<reference evidence="2 3" key="1">
    <citation type="submission" date="2016-11" db="EMBL/GenBank/DDBJ databases">
        <authorList>
            <person name="Jaros S."/>
            <person name="Januszkiewicz K."/>
            <person name="Wedrychowicz H."/>
        </authorList>
    </citation>
    <scope>NUCLEOTIDE SEQUENCE [LARGE SCALE GENOMIC DNA]</scope>
    <source>
        <strain evidence="2 3">DSM 46144</strain>
    </source>
</reference>
<dbReference type="EMBL" id="FRCS01000003">
    <property type="protein sequence ID" value="SHN20552.1"/>
    <property type="molecule type" value="Genomic_DNA"/>
</dbReference>
<proteinExistence type="predicted"/>
<feature type="chain" id="PRO_5012862034" evidence="1">
    <location>
        <begin position="33"/>
        <end position="100"/>
    </location>
</feature>
<gene>
    <name evidence="2" type="ORF">SAMN05443668_103651</name>
</gene>
<dbReference type="AlphaFoldDB" id="A0A1M7PT10"/>
<dbReference type="Proteomes" id="UP000184440">
    <property type="component" value="Unassembled WGS sequence"/>
</dbReference>